<name>A0A4S8KEF5_MUSBA</name>
<evidence type="ECO:0000313" key="6">
    <source>
        <dbReference type="Proteomes" id="UP000317650"/>
    </source>
</evidence>
<keyword evidence="2" id="KW-0677">Repeat</keyword>
<dbReference type="Proteomes" id="UP000317650">
    <property type="component" value="Chromosome 4"/>
</dbReference>
<dbReference type="PROSITE" id="PS50297">
    <property type="entry name" value="ANK_REP_REGION"/>
    <property type="match status" value="2"/>
</dbReference>
<proteinExistence type="inferred from homology"/>
<dbReference type="PANTHER" id="PTHR24136:SF15">
    <property type="entry name" value="ANK_REP_REGION DOMAIN-CONTAINING PROTEIN"/>
    <property type="match status" value="1"/>
</dbReference>
<dbReference type="STRING" id="52838.A0A4S8KEF5"/>
<gene>
    <name evidence="5" type="ORF">C4D60_Mb04t23720</name>
</gene>
<dbReference type="Pfam" id="PF13637">
    <property type="entry name" value="Ank_4"/>
    <property type="match status" value="1"/>
</dbReference>
<dbReference type="GO" id="GO:0016567">
    <property type="term" value="P:protein ubiquitination"/>
    <property type="evidence" value="ECO:0007669"/>
    <property type="project" value="TreeGrafter"/>
</dbReference>
<dbReference type="SUPFAM" id="SSF48403">
    <property type="entry name" value="Ankyrin repeat"/>
    <property type="match status" value="1"/>
</dbReference>
<sequence>MAVPGRRNGVMDEDDDEDDVLFDDGDALADLDLDSDVPPHLRALVEAAESGNVDALRSALDNHSGSIDEPVEDGDTVLHLSCLYGYFPCVQLLLERGASLESKDEEGAIPLHDACAGDFVMQMLSATDIEGDTPLHHAARGEHLDVVKLLLAAGASPKKTNIYGKIPAELADQDTEVRSILTAAAASADEVSCQ</sequence>
<dbReference type="InterPro" id="IPR051573">
    <property type="entry name" value="Ankyrin-SOCS_box_domain"/>
</dbReference>
<organism evidence="5 6">
    <name type="scientific">Musa balbisiana</name>
    <name type="common">Banana</name>
    <dbReference type="NCBI Taxonomy" id="52838"/>
    <lineage>
        <taxon>Eukaryota</taxon>
        <taxon>Viridiplantae</taxon>
        <taxon>Streptophyta</taxon>
        <taxon>Embryophyta</taxon>
        <taxon>Tracheophyta</taxon>
        <taxon>Spermatophyta</taxon>
        <taxon>Magnoliopsida</taxon>
        <taxon>Liliopsida</taxon>
        <taxon>Zingiberales</taxon>
        <taxon>Musaceae</taxon>
        <taxon>Musa</taxon>
    </lineage>
</organism>
<protein>
    <submittedName>
        <fullName evidence="5">Uncharacterized protein</fullName>
    </submittedName>
</protein>
<accession>A0A4S8KEF5</accession>
<dbReference type="Pfam" id="PF12796">
    <property type="entry name" value="Ank_2"/>
    <property type="match status" value="1"/>
</dbReference>
<comment type="caution">
    <text evidence="5">The sequence shown here is derived from an EMBL/GenBank/DDBJ whole genome shotgun (WGS) entry which is preliminary data.</text>
</comment>
<evidence type="ECO:0000313" key="5">
    <source>
        <dbReference type="EMBL" id="THU73518.1"/>
    </source>
</evidence>
<dbReference type="EMBL" id="PYDT01000001">
    <property type="protein sequence ID" value="THU73518.1"/>
    <property type="molecule type" value="Genomic_DNA"/>
</dbReference>
<evidence type="ECO:0000256" key="2">
    <source>
        <dbReference type="ARBA" id="ARBA00022737"/>
    </source>
</evidence>
<dbReference type="PROSITE" id="PS50088">
    <property type="entry name" value="ANK_REPEAT"/>
    <property type="match status" value="2"/>
</dbReference>
<dbReference type="Gene3D" id="1.25.40.20">
    <property type="entry name" value="Ankyrin repeat-containing domain"/>
    <property type="match status" value="2"/>
</dbReference>
<evidence type="ECO:0000256" key="1">
    <source>
        <dbReference type="ARBA" id="ARBA00005949"/>
    </source>
</evidence>
<evidence type="ECO:0000256" key="3">
    <source>
        <dbReference type="ARBA" id="ARBA00023043"/>
    </source>
</evidence>
<dbReference type="InterPro" id="IPR036770">
    <property type="entry name" value="Ankyrin_rpt-contain_sf"/>
</dbReference>
<feature type="repeat" description="ANK" evidence="4">
    <location>
        <begin position="130"/>
        <end position="162"/>
    </location>
</feature>
<keyword evidence="3 4" id="KW-0040">ANK repeat</keyword>
<dbReference type="InterPro" id="IPR002110">
    <property type="entry name" value="Ankyrin_rpt"/>
</dbReference>
<dbReference type="PANTHER" id="PTHR24136">
    <property type="entry name" value="SOWAH (DROSOPHILA) HOMOLOG"/>
    <property type="match status" value="1"/>
</dbReference>
<dbReference type="FunFam" id="1.25.40.20:FF:000316">
    <property type="entry name" value="BRCA1-associated RING domain protein 1"/>
    <property type="match status" value="1"/>
</dbReference>
<comment type="similarity">
    <text evidence="1">Belongs to the ankyrin SOCS box (ASB) family.</text>
</comment>
<evidence type="ECO:0000256" key="4">
    <source>
        <dbReference type="PROSITE-ProRule" id="PRU00023"/>
    </source>
</evidence>
<dbReference type="AlphaFoldDB" id="A0A4S8KEF5"/>
<dbReference type="GO" id="GO:0045732">
    <property type="term" value="P:positive regulation of protein catabolic process"/>
    <property type="evidence" value="ECO:0007669"/>
    <property type="project" value="TreeGrafter"/>
</dbReference>
<keyword evidence="6" id="KW-1185">Reference proteome</keyword>
<dbReference type="SMART" id="SM00248">
    <property type="entry name" value="ANK"/>
    <property type="match status" value="3"/>
</dbReference>
<feature type="repeat" description="ANK" evidence="4">
    <location>
        <begin position="73"/>
        <end position="105"/>
    </location>
</feature>
<reference evidence="5 6" key="1">
    <citation type="journal article" date="2019" name="Nat. Plants">
        <title>Genome sequencing of Musa balbisiana reveals subgenome evolution and function divergence in polyploid bananas.</title>
        <authorList>
            <person name="Yao X."/>
        </authorList>
    </citation>
    <scope>NUCLEOTIDE SEQUENCE [LARGE SCALE GENOMIC DNA]</scope>
    <source>
        <strain evidence="6">cv. DH-PKW</strain>
        <tissue evidence="5">Leaves</tissue>
    </source>
</reference>